<proteinExistence type="predicted"/>
<comment type="caution">
    <text evidence="1">The sequence shown here is derived from an EMBL/GenBank/DDBJ whole genome shotgun (WGS) entry which is preliminary data.</text>
</comment>
<dbReference type="AlphaFoldDB" id="A0A212FPB1"/>
<dbReference type="EMBL" id="AGBW02003075">
    <property type="protein sequence ID" value="OWR55581.1"/>
    <property type="molecule type" value="Genomic_DNA"/>
</dbReference>
<protein>
    <submittedName>
        <fullName evidence="1">Uncharacterized protein</fullName>
    </submittedName>
</protein>
<dbReference type="Proteomes" id="UP000007151">
    <property type="component" value="Unassembled WGS sequence"/>
</dbReference>
<evidence type="ECO:0000313" key="1">
    <source>
        <dbReference type="EMBL" id="OWR55581.1"/>
    </source>
</evidence>
<organism evidence="1 2">
    <name type="scientific">Danaus plexippus plexippus</name>
    <dbReference type="NCBI Taxonomy" id="278856"/>
    <lineage>
        <taxon>Eukaryota</taxon>
        <taxon>Metazoa</taxon>
        <taxon>Ecdysozoa</taxon>
        <taxon>Arthropoda</taxon>
        <taxon>Hexapoda</taxon>
        <taxon>Insecta</taxon>
        <taxon>Pterygota</taxon>
        <taxon>Neoptera</taxon>
        <taxon>Endopterygota</taxon>
        <taxon>Lepidoptera</taxon>
        <taxon>Glossata</taxon>
        <taxon>Ditrysia</taxon>
        <taxon>Papilionoidea</taxon>
        <taxon>Nymphalidae</taxon>
        <taxon>Danainae</taxon>
        <taxon>Danaini</taxon>
        <taxon>Danaina</taxon>
        <taxon>Danaus</taxon>
        <taxon>Danaus</taxon>
    </lineage>
</organism>
<evidence type="ECO:0000313" key="2">
    <source>
        <dbReference type="Proteomes" id="UP000007151"/>
    </source>
</evidence>
<keyword evidence="2" id="KW-1185">Reference proteome</keyword>
<sequence>MNEATRPETGYPDIEGADFFKGDPLKKAEDAVIEGKYKKNIEHWFVNNITPYSK</sequence>
<gene>
    <name evidence="1" type="ORF">KGM_212641</name>
</gene>
<name>A0A212FPB1_DANPL</name>
<dbReference type="InParanoid" id="A0A212FPB1"/>
<reference evidence="1 2" key="1">
    <citation type="journal article" date="2011" name="Cell">
        <title>The monarch butterfly genome yields insights into long-distance migration.</title>
        <authorList>
            <person name="Zhan S."/>
            <person name="Merlin C."/>
            <person name="Boore J.L."/>
            <person name="Reppert S.M."/>
        </authorList>
    </citation>
    <scope>NUCLEOTIDE SEQUENCE [LARGE SCALE GENOMIC DNA]</scope>
    <source>
        <strain evidence="1">F-2</strain>
    </source>
</reference>
<dbReference type="KEGG" id="dpl:KGM_212641"/>
<accession>A0A212FPB1</accession>